<evidence type="ECO:0000313" key="2">
    <source>
        <dbReference type="EMBL" id="QDO83786.1"/>
    </source>
</evidence>
<dbReference type="InterPro" id="IPR055247">
    <property type="entry name" value="InsJ-like_HTH"/>
</dbReference>
<reference evidence="2 3" key="1">
    <citation type="submission" date="2019-07" db="EMBL/GenBank/DDBJ databases">
        <title>Shewanella sp. YLB-06 whole genomic sequence.</title>
        <authorList>
            <person name="Yu L."/>
        </authorList>
    </citation>
    <scope>NUCLEOTIDE SEQUENCE [LARGE SCALE GENOMIC DNA]</scope>
    <source>
        <strain evidence="2 3">YLB-06</strain>
    </source>
</reference>
<organism evidence="2 3">
    <name type="scientific">Shewanella psychropiezotolerans</name>
    <dbReference type="NCBI Taxonomy" id="2593655"/>
    <lineage>
        <taxon>Bacteria</taxon>
        <taxon>Pseudomonadati</taxon>
        <taxon>Pseudomonadota</taxon>
        <taxon>Gammaproteobacteria</taxon>
        <taxon>Alteromonadales</taxon>
        <taxon>Shewanellaceae</taxon>
        <taxon>Shewanella</taxon>
    </lineage>
</organism>
<feature type="domain" description="Insertion element IS150 protein InsJ-like helix-turn-helix" evidence="1">
    <location>
        <begin position="19"/>
        <end position="69"/>
    </location>
</feature>
<dbReference type="InterPro" id="IPR009057">
    <property type="entry name" value="Homeodomain-like_sf"/>
</dbReference>
<evidence type="ECO:0000313" key="3">
    <source>
        <dbReference type="Proteomes" id="UP000315947"/>
    </source>
</evidence>
<proteinExistence type="predicted"/>
<dbReference type="Pfam" id="PF13518">
    <property type="entry name" value="HTH_28"/>
    <property type="match status" value="1"/>
</dbReference>
<gene>
    <name evidence="2" type="ORF">FM037_11730</name>
</gene>
<dbReference type="Proteomes" id="UP000315947">
    <property type="component" value="Chromosome"/>
</dbReference>
<accession>A0ABX5WXG5</accession>
<name>A0ABX5WXG5_9GAMM</name>
<sequence length="115" mass="13020">MHEHRCLARLEKNVQKRIRLLALAHFCGGHNRSEITNILKVSRTSVNKWVSDFLEQGLVGLEHKTPPGRSPALSAAQSRQLSTFIEELSLSETGGRLSGHDINEYFFKHFGIVRI</sequence>
<protein>
    <submittedName>
        <fullName evidence="2">Helix-turn-helix domain-containing protein</fullName>
    </submittedName>
</protein>
<dbReference type="EMBL" id="CP041614">
    <property type="protein sequence ID" value="QDO83786.1"/>
    <property type="molecule type" value="Genomic_DNA"/>
</dbReference>
<dbReference type="SUPFAM" id="SSF46689">
    <property type="entry name" value="Homeodomain-like"/>
    <property type="match status" value="1"/>
</dbReference>
<keyword evidence="3" id="KW-1185">Reference proteome</keyword>
<evidence type="ECO:0000259" key="1">
    <source>
        <dbReference type="Pfam" id="PF13518"/>
    </source>
</evidence>